<dbReference type="GO" id="GO:0051075">
    <property type="term" value="F:S-adenosylmethionine:tRNA ribosyltransferase-isomerase activity"/>
    <property type="evidence" value="ECO:0007669"/>
    <property type="project" value="UniProtKB-EC"/>
</dbReference>
<dbReference type="EC" id="2.4.99.17" evidence="5"/>
<dbReference type="EMBL" id="RQGD01000014">
    <property type="protein sequence ID" value="TGL61867.1"/>
    <property type="molecule type" value="Genomic_DNA"/>
</dbReference>
<dbReference type="SUPFAM" id="SSF111337">
    <property type="entry name" value="QueA-like"/>
    <property type="match status" value="1"/>
</dbReference>
<comment type="subunit">
    <text evidence="5">Monomer.</text>
</comment>
<dbReference type="HAMAP" id="MF_00113">
    <property type="entry name" value="QueA"/>
    <property type="match status" value="1"/>
</dbReference>
<keyword evidence="7" id="KW-1185">Reference proteome</keyword>
<comment type="catalytic activity">
    <reaction evidence="5">
        <text>7-aminomethyl-7-carbaguanosine(34) in tRNA + S-adenosyl-L-methionine = epoxyqueuosine(34) in tRNA + adenine + L-methionine + 2 H(+)</text>
        <dbReference type="Rhea" id="RHEA:32155"/>
        <dbReference type="Rhea" id="RHEA-COMP:10342"/>
        <dbReference type="Rhea" id="RHEA-COMP:18582"/>
        <dbReference type="ChEBI" id="CHEBI:15378"/>
        <dbReference type="ChEBI" id="CHEBI:16708"/>
        <dbReference type="ChEBI" id="CHEBI:57844"/>
        <dbReference type="ChEBI" id="CHEBI:59789"/>
        <dbReference type="ChEBI" id="CHEBI:82833"/>
        <dbReference type="ChEBI" id="CHEBI:194443"/>
        <dbReference type="EC" id="2.4.99.17"/>
    </reaction>
</comment>
<evidence type="ECO:0000256" key="3">
    <source>
        <dbReference type="ARBA" id="ARBA00022691"/>
    </source>
</evidence>
<proteinExistence type="inferred from homology"/>
<sequence length="349" mass="39768">MNLEETLADYDFPLDESRIAKFPVATRDESKLLVLNRNSGQITDIAQFKQIESYLVPGDVLVYNETKVSKRRVFLSTPRGRIHESVFIESRDPEGKEWICILKNRKKLKLGDVLFPSASENHFCIYSGNEGDLSILQFKEKVDEIDFEIWGNIPIPPYLKRMATKEDEERYQTIFAKQLGSVAAPTAGLHFTESLRAKLEGNGVQFLPVQLQIGYGTFQPLNEEQWQEKKLHKETFEVTAETATILNGARKEGRRIISVGTTSLRVLETIFEKENQVYVAGKGETDIFMSPGDIIFSVQGLITNFHLPRSSLLLLVSTFVGKELTMKAYHHALEKNYRFYSYGDAMLLV</sequence>
<comment type="similarity">
    <text evidence="5">Belongs to the QueA family.</text>
</comment>
<protein>
    <recommendedName>
        <fullName evidence="5">S-adenosylmethionine:tRNA ribosyltransferase-isomerase</fullName>
        <ecNumber evidence="5">2.4.99.17</ecNumber>
    </recommendedName>
    <alternativeName>
        <fullName evidence="5">Queuosine biosynthesis protein QueA</fullName>
    </alternativeName>
</protein>
<keyword evidence="1 5" id="KW-0963">Cytoplasm</keyword>
<dbReference type="Proteomes" id="UP000297693">
    <property type="component" value="Unassembled WGS sequence"/>
</dbReference>
<dbReference type="NCBIfam" id="TIGR00113">
    <property type="entry name" value="queA"/>
    <property type="match status" value="1"/>
</dbReference>
<reference evidence="6" key="1">
    <citation type="journal article" date="2019" name="PLoS Negl. Trop. Dis.">
        <title>Revisiting the worldwide diversity of Leptospira species in the environment.</title>
        <authorList>
            <person name="Vincent A.T."/>
            <person name="Schiettekatte O."/>
            <person name="Bourhy P."/>
            <person name="Veyrier F.J."/>
            <person name="Picardeau M."/>
        </authorList>
    </citation>
    <scope>NUCLEOTIDE SEQUENCE [LARGE SCALE GENOMIC DNA]</scope>
    <source>
        <strain evidence="6">201702476</strain>
    </source>
</reference>
<accession>A0A4R9K866</accession>
<evidence type="ECO:0000256" key="2">
    <source>
        <dbReference type="ARBA" id="ARBA00022679"/>
    </source>
</evidence>
<dbReference type="Gene3D" id="2.40.10.240">
    <property type="entry name" value="QueA-like"/>
    <property type="match status" value="1"/>
</dbReference>
<evidence type="ECO:0000313" key="6">
    <source>
        <dbReference type="EMBL" id="TGL61867.1"/>
    </source>
</evidence>
<comment type="caution">
    <text evidence="6">The sequence shown here is derived from an EMBL/GenBank/DDBJ whole genome shotgun (WGS) entry which is preliminary data.</text>
</comment>
<comment type="function">
    <text evidence="5">Transfers and isomerizes the ribose moiety from AdoMet to the 7-aminomethyl group of 7-deazaguanine (preQ1-tRNA) to give epoxyqueuosine (oQ-tRNA).</text>
</comment>
<comment type="subcellular location">
    <subcellularLocation>
        <location evidence="5">Cytoplasm</location>
    </subcellularLocation>
</comment>
<dbReference type="GO" id="GO:0008616">
    <property type="term" value="P:tRNA queuosine(34) biosynthetic process"/>
    <property type="evidence" value="ECO:0007669"/>
    <property type="project" value="UniProtKB-UniRule"/>
</dbReference>
<dbReference type="RefSeq" id="WP_135622465.1">
    <property type="nucleotide sequence ID" value="NZ_RQGD01000014.1"/>
</dbReference>
<keyword evidence="6" id="KW-0413">Isomerase</keyword>
<dbReference type="UniPathway" id="UPA00392"/>
<keyword evidence="2 5" id="KW-0808">Transferase</keyword>
<dbReference type="InterPro" id="IPR003699">
    <property type="entry name" value="QueA"/>
</dbReference>
<dbReference type="Gene3D" id="3.40.1780.10">
    <property type="entry name" value="QueA-like"/>
    <property type="match status" value="1"/>
</dbReference>
<organism evidence="6 7">
    <name type="scientific">Leptospira ognonensis</name>
    <dbReference type="NCBI Taxonomy" id="2484945"/>
    <lineage>
        <taxon>Bacteria</taxon>
        <taxon>Pseudomonadati</taxon>
        <taxon>Spirochaetota</taxon>
        <taxon>Spirochaetia</taxon>
        <taxon>Leptospirales</taxon>
        <taxon>Leptospiraceae</taxon>
        <taxon>Leptospira</taxon>
    </lineage>
</organism>
<dbReference type="Pfam" id="PF02547">
    <property type="entry name" value="Queuosine_synth"/>
    <property type="match status" value="1"/>
</dbReference>
<evidence type="ECO:0000256" key="1">
    <source>
        <dbReference type="ARBA" id="ARBA00022490"/>
    </source>
</evidence>
<dbReference type="PANTHER" id="PTHR30307">
    <property type="entry name" value="S-ADENOSYLMETHIONINE:TRNA RIBOSYLTRANSFERASE-ISOMERASE"/>
    <property type="match status" value="1"/>
</dbReference>
<evidence type="ECO:0000256" key="4">
    <source>
        <dbReference type="ARBA" id="ARBA00022785"/>
    </source>
</evidence>
<dbReference type="PANTHER" id="PTHR30307:SF0">
    <property type="entry name" value="S-ADENOSYLMETHIONINE:TRNA RIBOSYLTRANSFERASE-ISOMERASE"/>
    <property type="match status" value="1"/>
</dbReference>
<dbReference type="InterPro" id="IPR036100">
    <property type="entry name" value="QueA_sf"/>
</dbReference>
<keyword evidence="3 5" id="KW-0949">S-adenosyl-L-methionine</keyword>
<name>A0A4R9K866_9LEPT</name>
<comment type="pathway">
    <text evidence="5">tRNA modification; tRNA-queuosine biosynthesis.</text>
</comment>
<dbReference type="NCBIfam" id="NF001140">
    <property type="entry name" value="PRK00147.1"/>
    <property type="match status" value="1"/>
</dbReference>
<keyword evidence="6" id="KW-0328">Glycosyltransferase</keyword>
<dbReference type="GO" id="GO:0005737">
    <property type="term" value="C:cytoplasm"/>
    <property type="evidence" value="ECO:0007669"/>
    <property type="project" value="UniProtKB-SubCell"/>
</dbReference>
<dbReference type="OrthoDB" id="9805933at2"/>
<keyword evidence="4 5" id="KW-0671">Queuosine biosynthesis</keyword>
<dbReference type="InterPro" id="IPR042119">
    <property type="entry name" value="QueA_dom2"/>
</dbReference>
<dbReference type="AlphaFoldDB" id="A0A4R9K866"/>
<evidence type="ECO:0000313" key="7">
    <source>
        <dbReference type="Proteomes" id="UP000297693"/>
    </source>
</evidence>
<evidence type="ECO:0000256" key="5">
    <source>
        <dbReference type="HAMAP-Rule" id="MF_00113"/>
    </source>
</evidence>
<dbReference type="InterPro" id="IPR042118">
    <property type="entry name" value="QueA_dom1"/>
</dbReference>
<gene>
    <name evidence="5 6" type="primary">queA</name>
    <name evidence="6" type="ORF">EHQ58_04440</name>
</gene>